<dbReference type="SUPFAM" id="SSF50630">
    <property type="entry name" value="Acid proteases"/>
    <property type="match status" value="1"/>
</dbReference>
<feature type="compositionally biased region" description="Basic and acidic residues" evidence="1">
    <location>
        <begin position="50"/>
        <end position="63"/>
    </location>
</feature>
<dbReference type="PANTHER" id="PTHR12917">
    <property type="entry name" value="ASPARTYL PROTEASE DDI-RELATED"/>
    <property type="match status" value="1"/>
</dbReference>
<name>A0AAW2UHS2_9LAMI</name>
<evidence type="ECO:0000256" key="1">
    <source>
        <dbReference type="SAM" id="MobiDB-lite"/>
    </source>
</evidence>
<dbReference type="AlphaFoldDB" id="A0AAW2UHS2"/>
<reference evidence="2" key="2">
    <citation type="journal article" date="2024" name="Plant">
        <title>Genomic evolution and insights into agronomic trait innovations of Sesamum species.</title>
        <authorList>
            <person name="Miao H."/>
            <person name="Wang L."/>
            <person name="Qu L."/>
            <person name="Liu H."/>
            <person name="Sun Y."/>
            <person name="Le M."/>
            <person name="Wang Q."/>
            <person name="Wei S."/>
            <person name="Zheng Y."/>
            <person name="Lin W."/>
            <person name="Duan Y."/>
            <person name="Cao H."/>
            <person name="Xiong S."/>
            <person name="Wang X."/>
            <person name="Wei L."/>
            <person name="Li C."/>
            <person name="Ma Q."/>
            <person name="Ju M."/>
            <person name="Zhao R."/>
            <person name="Li G."/>
            <person name="Mu C."/>
            <person name="Tian Q."/>
            <person name="Mei H."/>
            <person name="Zhang T."/>
            <person name="Gao T."/>
            <person name="Zhang H."/>
        </authorList>
    </citation>
    <scope>NUCLEOTIDE SEQUENCE</scope>
    <source>
        <strain evidence="2">KEN1</strain>
    </source>
</reference>
<accession>A0AAW2UHS2</accession>
<feature type="compositionally biased region" description="Polar residues" evidence="1">
    <location>
        <begin position="64"/>
        <end position="74"/>
    </location>
</feature>
<dbReference type="Pfam" id="PF13650">
    <property type="entry name" value="Asp_protease_2"/>
    <property type="match status" value="1"/>
</dbReference>
<organism evidence="2">
    <name type="scientific">Sesamum latifolium</name>
    <dbReference type="NCBI Taxonomy" id="2727402"/>
    <lineage>
        <taxon>Eukaryota</taxon>
        <taxon>Viridiplantae</taxon>
        <taxon>Streptophyta</taxon>
        <taxon>Embryophyta</taxon>
        <taxon>Tracheophyta</taxon>
        <taxon>Spermatophyta</taxon>
        <taxon>Magnoliopsida</taxon>
        <taxon>eudicotyledons</taxon>
        <taxon>Gunneridae</taxon>
        <taxon>Pentapetalae</taxon>
        <taxon>asterids</taxon>
        <taxon>lamiids</taxon>
        <taxon>Lamiales</taxon>
        <taxon>Pedaliaceae</taxon>
        <taxon>Sesamum</taxon>
    </lineage>
</organism>
<reference evidence="2" key="1">
    <citation type="submission" date="2020-06" db="EMBL/GenBank/DDBJ databases">
        <authorList>
            <person name="Li T."/>
            <person name="Hu X."/>
            <person name="Zhang T."/>
            <person name="Song X."/>
            <person name="Zhang H."/>
            <person name="Dai N."/>
            <person name="Sheng W."/>
            <person name="Hou X."/>
            <person name="Wei L."/>
        </authorList>
    </citation>
    <scope>NUCLEOTIDE SEQUENCE</scope>
    <source>
        <strain evidence="2">KEN1</strain>
        <tissue evidence="2">Leaf</tissue>
    </source>
</reference>
<dbReference type="Gene3D" id="2.40.70.10">
    <property type="entry name" value="Acid Proteases"/>
    <property type="match status" value="1"/>
</dbReference>
<comment type="caution">
    <text evidence="2">The sequence shown here is derived from an EMBL/GenBank/DDBJ whole genome shotgun (WGS) entry which is preliminary data.</text>
</comment>
<dbReference type="PANTHER" id="PTHR12917:SF18">
    <property type="entry name" value="DNA DAMAGE-INDUCIBLE PROTEIN 1-LIKE"/>
    <property type="match status" value="1"/>
</dbReference>
<feature type="region of interest" description="Disordered" evidence="1">
    <location>
        <begin position="50"/>
        <end position="74"/>
    </location>
</feature>
<protein>
    <submittedName>
        <fullName evidence="2">Uncharacterized protein</fullName>
    </submittedName>
</protein>
<sequence length="265" mass="29675">MMVAYSSLHDASVNRDKIETWDILKKELKDQFLSCNTSWLARESLRKSGKVGKDEKFKNKNNKEVTGSGNNDTAQPSLNIMKKGCYLCNRDHHMRDCPKCGKLNALVAEMDDDDGGGSSWVNPLELLGVMQKKPPKQKDLMHAQVQINDKEVMEMLDTGATHNFVADREIQKLGLTLTQHSNCIKAVNSEAKPIQGVACVDLKVGSWTGKCNLMAVPLNEFDVILKMDFMLLAHAIGTYLQDSVRSAEKKGTLMSVLQVKWFEAW</sequence>
<evidence type="ECO:0000313" key="2">
    <source>
        <dbReference type="EMBL" id="KAL0416524.1"/>
    </source>
</evidence>
<dbReference type="InterPro" id="IPR021109">
    <property type="entry name" value="Peptidase_aspartic_dom_sf"/>
</dbReference>
<proteinExistence type="predicted"/>
<dbReference type="EMBL" id="JACGWN010000012">
    <property type="protein sequence ID" value="KAL0416524.1"/>
    <property type="molecule type" value="Genomic_DNA"/>
</dbReference>
<gene>
    <name evidence="2" type="ORF">Slati_3484300</name>
</gene>
<dbReference type="CDD" id="cd00303">
    <property type="entry name" value="retropepsin_like"/>
    <property type="match status" value="1"/>
</dbReference>